<protein>
    <submittedName>
        <fullName evidence="5">Integrase</fullName>
    </submittedName>
</protein>
<dbReference type="Gene3D" id="1.10.443.10">
    <property type="entry name" value="Intergrase catalytic core"/>
    <property type="match status" value="1"/>
</dbReference>
<comment type="caution">
    <text evidence="5">The sequence shown here is derived from an EMBL/GenBank/DDBJ whole genome shotgun (WGS) entry which is preliminary data.</text>
</comment>
<dbReference type="GO" id="GO:0015074">
    <property type="term" value="P:DNA integration"/>
    <property type="evidence" value="ECO:0007669"/>
    <property type="project" value="InterPro"/>
</dbReference>
<dbReference type="InterPro" id="IPR013762">
    <property type="entry name" value="Integrase-like_cat_sf"/>
</dbReference>
<dbReference type="InterPro" id="IPR002104">
    <property type="entry name" value="Integrase_catalytic"/>
</dbReference>
<evidence type="ECO:0000259" key="4">
    <source>
        <dbReference type="PROSITE" id="PS51898"/>
    </source>
</evidence>
<organism evidence="5">
    <name type="scientific">Anaerobacillus isosaccharinicus</name>
    <dbReference type="NCBI Taxonomy" id="1532552"/>
    <lineage>
        <taxon>Bacteria</taxon>
        <taxon>Bacillati</taxon>
        <taxon>Bacillota</taxon>
        <taxon>Bacilli</taxon>
        <taxon>Bacillales</taxon>
        <taxon>Bacillaceae</taxon>
        <taxon>Anaerobacillus</taxon>
    </lineage>
</organism>
<comment type="similarity">
    <text evidence="1">Belongs to the 'phage' integrase family.</text>
</comment>
<dbReference type="PROSITE" id="PS51898">
    <property type="entry name" value="TYR_RECOMBINASE"/>
    <property type="match status" value="1"/>
</dbReference>
<dbReference type="SUPFAM" id="SSF56349">
    <property type="entry name" value="DNA breaking-rejoining enzymes"/>
    <property type="match status" value="1"/>
</dbReference>
<dbReference type="InterPro" id="IPR050090">
    <property type="entry name" value="Tyrosine_recombinase_XerCD"/>
</dbReference>
<sequence length="329" mass="37654">MKMSKKNVVFNSILGDLIYGFIEEKKAVGYNYTKGSSLLRQFDTLANKERLAELKLPKELVLLWTEKRPNETASTRNGRISIVRGLAKYMVRLGHEAYIFPPAAIVIYRYSYIPYIFTEIELKGIFTVCDSLNVSSVSPNRHLILSLLLRILYGCGLRISEALNLTLCDVDLDQGSLFIRDTKFGKERIVPMAETLTERCRLFIDKIHQFNADDTFLFASPYGGRYKESTIYKLFRDILWKAGISHSGRGPRLHDIRHSYSVHCLKKWVLNGEDLTSLLPYLSTFLGHVDLRGTQHYLRLTGDLYPNILATVERNSSSIIPEVLFDEAD</sequence>
<dbReference type="EMBL" id="LQXD01000071">
    <property type="protein sequence ID" value="OIJ20462.1"/>
    <property type="molecule type" value="Genomic_DNA"/>
</dbReference>
<gene>
    <name evidence="5" type="ORF">AWH56_08060</name>
</gene>
<dbReference type="PANTHER" id="PTHR30349">
    <property type="entry name" value="PHAGE INTEGRASE-RELATED"/>
    <property type="match status" value="1"/>
</dbReference>
<proteinExistence type="inferred from homology"/>
<evidence type="ECO:0000256" key="1">
    <source>
        <dbReference type="ARBA" id="ARBA00008857"/>
    </source>
</evidence>
<dbReference type="GO" id="GO:0006310">
    <property type="term" value="P:DNA recombination"/>
    <property type="evidence" value="ECO:0007669"/>
    <property type="project" value="UniProtKB-KW"/>
</dbReference>
<dbReference type="GO" id="GO:0003677">
    <property type="term" value="F:DNA binding"/>
    <property type="evidence" value="ECO:0007669"/>
    <property type="project" value="UniProtKB-KW"/>
</dbReference>
<evidence type="ECO:0000256" key="2">
    <source>
        <dbReference type="ARBA" id="ARBA00023125"/>
    </source>
</evidence>
<evidence type="ECO:0000256" key="3">
    <source>
        <dbReference type="ARBA" id="ARBA00023172"/>
    </source>
</evidence>
<dbReference type="AlphaFoldDB" id="A0A1S2M6P6"/>
<feature type="domain" description="Tyr recombinase" evidence="4">
    <location>
        <begin position="112"/>
        <end position="310"/>
    </location>
</feature>
<reference evidence="5" key="1">
    <citation type="submission" date="2016-10" db="EMBL/GenBank/DDBJ databases">
        <title>Draft genome sequences of four alkaliphilic bacteria belonging to the Anaerobacillus genus.</title>
        <authorList>
            <person name="Bassil N.M."/>
            <person name="Lloyd J.R."/>
        </authorList>
    </citation>
    <scope>NUCLEOTIDE SEQUENCE [LARGE SCALE GENOMIC DNA]</scope>
    <source>
        <strain evidence="5">NB2006</strain>
    </source>
</reference>
<dbReference type="InterPro" id="IPR011010">
    <property type="entry name" value="DNA_brk_join_enz"/>
</dbReference>
<dbReference type="PANTHER" id="PTHR30349:SF41">
    <property type="entry name" value="INTEGRASE_RECOMBINASE PROTEIN MJ0367-RELATED"/>
    <property type="match status" value="1"/>
</dbReference>
<accession>A0A1S2M6P6</accession>
<name>A0A1S2M6P6_9BACI</name>
<keyword evidence="2" id="KW-0238">DNA-binding</keyword>
<dbReference type="Pfam" id="PF00589">
    <property type="entry name" value="Phage_integrase"/>
    <property type="match status" value="1"/>
</dbReference>
<keyword evidence="3" id="KW-0233">DNA recombination</keyword>
<evidence type="ECO:0000313" key="5">
    <source>
        <dbReference type="EMBL" id="OIJ20462.1"/>
    </source>
</evidence>